<protein>
    <submittedName>
        <fullName evidence="1">Uncharacterized protein</fullName>
    </submittedName>
</protein>
<gene>
    <name evidence="1" type="ORF">Cabys_4142</name>
</gene>
<proteinExistence type="predicted"/>
<dbReference type="Proteomes" id="UP000183868">
    <property type="component" value="Chromosome"/>
</dbReference>
<name>A0A1J1CDY3_CALAY</name>
<accession>A0A1J1CDY3</accession>
<reference evidence="1 2" key="1">
    <citation type="submission" date="2016-11" db="EMBL/GenBank/DDBJ databases">
        <title>Genomic analysis of Caldithrix abyssi and proposal of a novel bacterial phylum Caldithrichaeota.</title>
        <authorList>
            <person name="Kublanov I."/>
            <person name="Sigalova O."/>
            <person name="Gavrilov S."/>
            <person name="Lebedinsky A."/>
            <person name="Ivanova N."/>
            <person name="Daum C."/>
            <person name="Reddy T."/>
            <person name="Klenk H.P."/>
            <person name="Goker M."/>
            <person name="Reva O."/>
            <person name="Miroshnichenko M."/>
            <person name="Kyprides N."/>
            <person name="Woyke T."/>
            <person name="Gelfand M."/>
        </authorList>
    </citation>
    <scope>NUCLEOTIDE SEQUENCE [LARGE SCALE GENOMIC DNA]</scope>
    <source>
        <strain evidence="1 2">LF13</strain>
    </source>
</reference>
<dbReference type="AlphaFoldDB" id="A0A1J1CDY3"/>
<organism evidence="1 2">
    <name type="scientific">Caldithrix abyssi DSM 13497</name>
    <dbReference type="NCBI Taxonomy" id="880073"/>
    <lineage>
        <taxon>Bacteria</taxon>
        <taxon>Pseudomonadati</taxon>
        <taxon>Calditrichota</taxon>
        <taxon>Calditrichia</taxon>
        <taxon>Calditrichales</taxon>
        <taxon>Calditrichaceae</taxon>
        <taxon>Caldithrix</taxon>
    </lineage>
</organism>
<evidence type="ECO:0000313" key="1">
    <source>
        <dbReference type="EMBL" id="APF20887.1"/>
    </source>
</evidence>
<evidence type="ECO:0000313" key="2">
    <source>
        <dbReference type="Proteomes" id="UP000183868"/>
    </source>
</evidence>
<dbReference type="EMBL" id="CP018099">
    <property type="protein sequence ID" value="APF20887.1"/>
    <property type="molecule type" value="Genomic_DNA"/>
</dbReference>
<dbReference type="KEGG" id="caby:Cabys_4142"/>
<sequence length="41" mass="4817">MIAIIFRLFEFNQLKLLKPVKEKITQINMKSGKKNERASLP</sequence>